<proteinExistence type="inferred from homology"/>
<feature type="transmembrane region" description="Helical" evidence="7">
    <location>
        <begin position="40"/>
        <end position="66"/>
    </location>
</feature>
<feature type="transmembrane region" description="Helical" evidence="7">
    <location>
        <begin position="102"/>
        <end position="125"/>
    </location>
</feature>
<dbReference type="EMBL" id="JBGMEL010000011">
    <property type="protein sequence ID" value="MFA0791407.1"/>
    <property type="molecule type" value="Genomic_DNA"/>
</dbReference>
<name>A0ABV4NPU5_9GAMM</name>
<protein>
    <submittedName>
        <fullName evidence="8">DoxX family protein</fullName>
    </submittedName>
</protein>
<dbReference type="InterPro" id="IPR032808">
    <property type="entry name" value="DoxX"/>
</dbReference>
<dbReference type="PANTHER" id="PTHR33452:SF1">
    <property type="entry name" value="INNER MEMBRANE PROTEIN YPHA-RELATED"/>
    <property type="match status" value="1"/>
</dbReference>
<keyword evidence="3" id="KW-1003">Cell membrane</keyword>
<comment type="subcellular location">
    <subcellularLocation>
        <location evidence="1">Cell membrane</location>
        <topology evidence="1">Multi-pass membrane protein</topology>
    </subcellularLocation>
</comment>
<evidence type="ECO:0000256" key="2">
    <source>
        <dbReference type="ARBA" id="ARBA00006679"/>
    </source>
</evidence>
<dbReference type="RefSeq" id="WP_299584006.1">
    <property type="nucleotide sequence ID" value="NZ_JBGMEL010000011.1"/>
</dbReference>
<evidence type="ECO:0000256" key="7">
    <source>
        <dbReference type="SAM" id="Phobius"/>
    </source>
</evidence>
<evidence type="ECO:0000256" key="4">
    <source>
        <dbReference type="ARBA" id="ARBA00022692"/>
    </source>
</evidence>
<evidence type="ECO:0000256" key="3">
    <source>
        <dbReference type="ARBA" id="ARBA00022475"/>
    </source>
</evidence>
<dbReference type="Pfam" id="PF07681">
    <property type="entry name" value="DoxX"/>
    <property type="match status" value="1"/>
</dbReference>
<keyword evidence="6 7" id="KW-0472">Membrane</keyword>
<comment type="caution">
    <text evidence="8">The sequence shown here is derived from an EMBL/GenBank/DDBJ whole genome shotgun (WGS) entry which is preliminary data.</text>
</comment>
<reference evidence="8 9" key="1">
    <citation type="submission" date="2024-08" db="EMBL/GenBank/DDBJ databases">
        <authorList>
            <person name="Ishaq N."/>
        </authorList>
    </citation>
    <scope>NUCLEOTIDE SEQUENCE [LARGE SCALE GENOMIC DNA]</scope>
    <source>
        <strain evidence="8 9">JCM 30400</strain>
    </source>
</reference>
<sequence>MTTHPVLCDTSKLVGRVLMSLLFIFAGWNKIGGYKMTEAFMVSMGIPALLLPLVIIVELLGGLAILLGFFTRFSAIILFLFCLASAWIVHYSPEDPGEMTSFMKNITIAGGYLILACAGAGRFSLDHWIRKK</sequence>
<evidence type="ECO:0000256" key="6">
    <source>
        <dbReference type="ARBA" id="ARBA00023136"/>
    </source>
</evidence>
<evidence type="ECO:0000313" key="8">
    <source>
        <dbReference type="EMBL" id="MFA0791407.1"/>
    </source>
</evidence>
<keyword evidence="9" id="KW-1185">Reference proteome</keyword>
<comment type="similarity">
    <text evidence="2">Belongs to the DoxX family.</text>
</comment>
<dbReference type="InterPro" id="IPR051907">
    <property type="entry name" value="DoxX-like_oxidoreductase"/>
</dbReference>
<feature type="transmembrane region" description="Helical" evidence="7">
    <location>
        <begin position="73"/>
        <end position="90"/>
    </location>
</feature>
<organism evidence="8 9">
    <name type="scientific">Microbulbifer echini</name>
    <dbReference type="NCBI Taxonomy" id="1529067"/>
    <lineage>
        <taxon>Bacteria</taxon>
        <taxon>Pseudomonadati</taxon>
        <taxon>Pseudomonadota</taxon>
        <taxon>Gammaproteobacteria</taxon>
        <taxon>Cellvibrionales</taxon>
        <taxon>Microbulbiferaceae</taxon>
        <taxon>Microbulbifer</taxon>
    </lineage>
</organism>
<dbReference type="PANTHER" id="PTHR33452">
    <property type="entry name" value="OXIDOREDUCTASE CATD-RELATED"/>
    <property type="match status" value="1"/>
</dbReference>
<evidence type="ECO:0000256" key="5">
    <source>
        <dbReference type="ARBA" id="ARBA00022989"/>
    </source>
</evidence>
<accession>A0ABV4NPU5</accession>
<keyword evidence="5 7" id="KW-1133">Transmembrane helix</keyword>
<evidence type="ECO:0000313" key="9">
    <source>
        <dbReference type="Proteomes" id="UP001569414"/>
    </source>
</evidence>
<evidence type="ECO:0000256" key="1">
    <source>
        <dbReference type="ARBA" id="ARBA00004651"/>
    </source>
</evidence>
<keyword evidence="4 7" id="KW-0812">Transmembrane</keyword>
<dbReference type="Proteomes" id="UP001569414">
    <property type="component" value="Unassembled WGS sequence"/>
</dbReference>
<gene>
    <name evidence="8" type="ORF">ACCI51_12690</name>
</gene>
<feature type="transmembrane region" description="Helical" evidence="7">
    <location>
        <begin position="12"/>
        <end position="28"/>
    </location>
</feature>